<reference evidence="1" key="1">
    <citation type="submission" date="2020-11" db="EMBL/GenBank/DDBJ databases">
        <authorList>
            <person name="Tran Van P."/>
        </authorList>
    </citation>
    <scope>NUCLEOTIDE SEQUENCE</scope>
</reference>
<proteinExistence type="predicted"/>
<dbReference type="EMBL" id="OC862989">
    <property type="protein sequence ID" value="CAD7630685.1"/>
    <property type="molecule type" value="Genomic_DNA"/>
</dbReference>
<keyword evidence="2" id="KW-1185">Reference proteome</keyword>
<evidence type="ECO:0000313" key="2">
    <source>
        <dbReference type="Proteomes" id="UP000759131"/>
    </source>
</evidence>
<accession>A0A7R9Q3B8</accession>
<protein>
    <submittedName>
        <fullName evidence="1">Uncharacterized protein</fullName>
    </submittedName>
</protein>
<sequence>MDSCIYEALPNALTRDEIQRSLCKSEKTRTQVHNCVQQKRKQLGDISQNAEIVKKIKSLKTCISSVTDNKKQ</sequence>
<dbReference type="AlphaFoldDB" id="A0A7R9Q3B8"/>
<evidence type="ECO:0000313" key="1">
    <source>
        <dbReference type="EMBL" id="CAD7630685.1"/>
    </source>
</evidence>
<dbReference type="Proteomes" id="UP000759131">
    <property type="component" value="Unassembled WGS sequence"/>
</dbReference>
<organism evidence="1">
    <name type="scientific">Medioppia subpectinata</name>
    <dbReference type="NCBI Taxonomy" id="1979941"/>
    <lineage>
        <taxon>Eukaryota</taxon>
        <taxon>Metazoa</taxon>
        <taxon>Ecdysozoa</taxon>
        <taxon>Arthropoda</taxon>
        <taxon>Chelicerata</taxon>
        <taxon>Arachnida</taxon>
        <taxon>Acari</taxon>
        <taxon>Acariformes</taxon>
        <taxon>Sarcoptiformes</taxon>
        <taxon>Oribatida</taxon>
        <taxon>Brachypylina</taxon>
        <taxon>Oppioidea</taxon>
        <taxon>Oppiidae</taxon>
        <taxon>Medioppia</taxon>
    </lineage>
</organism>
<gene>
    <name evidence="1" type="ORF">OSB1V03_LOCUS11097</name>
</gene>
<name>A0A7R9Q3B8_9ACAR</name>
<dbReference type="EMBL" id="CAJPIZ010008414">
    <property type="protein sequence ID" value="CAG2111115.1"/>
    <property type="molecule type" value="Genomic_DNA"/>
</dbReference>
<dbReference type="OrthoDB" id="10425873at2759"/>